<evidence type="ECO:0008006" key="5">
    <source>
        <dbReference type="Google" id="ProtNLM"/>
    </source>
</evidence>
<sequence>MSRPLRRFAAVVTLVLTAGALAPLGITSAGAAADDQLFRPAPSVRLDGAKVRVSPEHYSAVTVDLAGLRTTLGAAPRGRTAAPLVLRVPTPAGGTERFAVRRTQVMQPALAAAHPELATYAGRSLDHAGTTIALDLTPMGFHAQVRGPQGQGSWYVDPAYDRRGTTTHLAYYASSVERGPQDFVERESRQVSRAVTQRAAQQAAGRTTASRTRPGGLVKQRTYRLALTSDPTYAAYFGSENVLAEKVTLINRVNQVYNDDTAIRLQLVDGEDQLNFDTDAKATGPNGPCGENACFTAKQLAACDIGTLGRNRTVLGELIGAGNYDIGHIVLGVNGGGVAWLGVVGADYKAGGCTGLPQPQGDFMALDYVAHEMGHQFDGNHTFNGVQYACGGPNRAGGASVEPGSGSSIMAYAGICLQDDLQPHTDPYFSQRTIAEVSSYTTRALRPVAEVQNVSLAGFDTDGETISLAYGTGGGTPVTLTRGVDYDAAHLEAAIEAQTGRDVTVVGWGYDPMGSYRSYPAKKTLPNDTGFQVIFSPKLLPRGAPADSVDMAPLQVTSTSPGVSTHVAETARGGPAGNAGNTVVETANHAPVVSAPANRTIPRQTPFRLTGRGIDPDGDALTYLWEQNDIGRAGQGTKLVSNTKVWGPLFRVFGTYADVSDEATQQTPSPGENTATGSPTRVFPDLKQVLANNTNAKDGTCPRVAPPGDVSTYTPVKRRIVNCFSEFLPTGDYRGRRGTSAKHPAMHFRLTARDGFADGGGTAHDDVRLRISRTAGPFLVTSQRAKGTSVRAGKPMSVTWKVNGTRPLAARVRILLSTDGGSTWSTVLTPGTANDGSARVQLPRDATSRARIMVEAVDNYFFDVNDRDFRIRARGGSRG</sequence>
<feature type="compositionally biased region" description="Polar residues" evidence="1">
    <location>
        <begin position="662"/>
        <end position="679"/>
    </location>
</feature>
<feature type="chain" id="PRO_5031507342" description="Reprolysin-like metallo-peptidase family M12B" evidence="2">
    <location>
        <begin position="32"/>
        <end position="879"/>
    </location>
</feature>
<evidence type="ECO:0000256" key="1">
    <source>
        <dbReference type="SAM" id="MobiDB-lite"/>
    </source>
</evidence>
<organism evidence="3 4">
    <name type="scientific">Nocardioides luti</name>
    <dbReference type="NCBI Taxonomy" id="2761101"/>
    <lineage>
        <taxon>Bacteria</taxon>
        <taxon>Bacillati</taxon>
        <taxon>Actinomycetota</taxon>
        <taxon>Actinomycetes</taxon>
        <taxon>Propionibacteriales</taxon>
        <taxon>Nocardioidaceae</taxon>
        <taxon>Nocardioides</taxon>
    </lineage>
</organism>
<dbReference type="InterPro" id="IPR024079">
    <property type="entry name" value="MetalloPept_cat_dom_sf"/>
</dbReference>
<dbReference type="SUPFAM" id="SSF55486">
    <property type="entry name" value="Metalloproteases ('zincins'), catalytic domain"/>
    <property type="match status" value="1"/>
</dbReference>
<dbReference type="InterPro" id="IPR013783">
    <property type="entry name" value="Ig-like_fold"/>
</dbReference>
<keyword evidence="2" id="KW-0732">Signal</keyword>
<evidence type="ECO:0000313" key="3">
    <source>
        <dbReference type="EMBL" id="MBB6628552.1"/>
    </source>
</evidence>
<feature type="signal peptide" evidence="2">
    <location>
        <begin position="1"/>
        <end position="31"/>
    </location>
</feature>
<name>A0A7X0RHV2_9ACTN</name>
<dbReference type="GO" id="GO:0005975">
    <property type="term" value="P:carbohydrate metabolic process"/>
    <property type="evidence" value="ECO:0007669"/>
    <property type="project" value="UniProtKB-ARBA"/>
</dbReference>
<feature type="region of interest" description="Disordered" evidence="1">
    <location>
        <begin position="661"/>
        <end position="681"/>
    </location>
</feature>
<evidence type="ECO:0000313" key="4">
    <source>
        <dbReference type="Proteomes" id="UP000523955"/>
    </source>
</evidence>
<dbReference type="Pfam" id="PF13574">
    <property type="entry name" value="Reprolysin_2"/>
    <property type="match status" value="1"/>
</dbReference>
<dbReference type="Gene3D" id="2.60.40.10">
    <property type="entry name" value="Immunoglobulins"/>
    <property type="match status" value="1"/>
</dbReference>
<evidence type="ECO:0000256" key="2">
    <source>
        <dbReference type="SAM" id="SignalP"/>
    </source>
</evidence>
<dbReference type="Gene3D" id="3.40.390.10">
    <property type="entry name" value="Collagenase (Catalytic Domain)"/>
    <property type="match status" value="1"/>
</dbReference>
<dbReference type="RefSeq" id="WP_185253595.1">
    <property type="nucleotide sequence ID" value="NZ_JACKXE010000001.1"/>
</dbReference>
<dbReference type="EMBL" id="JACKXE010000001">
    <property type="protein sequence ID" value="MBB6628552.1"/>
    <property type="molecule type" value="Genomic_DNA"/>
</dbReference>
<reference evidence="3 4" key="1">
    <citation type="submission" date="2020-08" db="EMBL/GenBank/DDBJ databases">
        <authorList>
            <person name="Seo M.-J."/>
        </authorList>
    </citation>
    <scope>NUCLEOTIDE SEQUENCE [LARGE SCALE GENOMIC DNA]</scope>
    <source>
        <strain evidence="3 4">KIGAM211</strain>
    </source>
</reference>
<dbReference type="GO" id="GO:0008237">
    <property type="term" value="F:metallopeptidase activity"/>
    <property type="evidence" value="ECO:0007669"/>
    <property type="project" value="InterPro"/>
</dbReference>
<dbReference type="AlphaFoldDB" id="A0A7X0RHV2"/>
<protein>
    <recommendedName>
        <fullName evidence="5">Reprolysin-like metallo-peptidase family M12B</fullName>
    </recommendedName>
</protein>
<proteinExistence type="predicted"/>
<comment type="caution">
    <text evidence="3">The sequence shown here is derived from an EMBL/GenBank/DDBJ whole genome shotgun (WGS) entry which is preliminary data.</text>
</comment>
<gene>
    <name evidence="3" type="ORF">H5V45_14600</name>
</gene>
<keyword evidence="4" id="KW-1185">Reference proteome</keyword>
<accession>A0A7X0RHV2</accession>
<dbReference type="Proteomes" id="UP000523955">
    <property type="component" value="Unassembled WGS sequence"/>
</dbReference>